<reference evidence="3 4" key="1">
    <citation type="journal article" date="2024" name="Pathogens">
        <title>Staphylococcus hsinchuensis sp. nov., Isolated from Soymilk.</title>
        <authorList>
            <person name="Wang Y.T."/>
            <person name="Lin Y.C."/>
            <person name="Hsieh Y.H."/>
            <person name="Lin Y.T."/>
            <person name="Hamada M."/>
            <person name="Chen C.C."/>
            <person name="Liou J.S."/>
            <person name="Lee A.Y."/>
            <person name="Zhang W.L."/>
            <person name="Chen Y.T."/>
            <person name="Huang C.H."/>
        </authorList>
    </citation>
    <scope>NUCLEOTIDE SEQUENCE [LARGE SCALE GENOMIC DNA]</scope>
    <source>
        <strain evidence="3 4">H164</strain>
    </source>
</reference>
<proteinExistence type="predicted"/>
<feature type="transmembrane region" description="Helical" evidence="2">
    <location>
        <begin position="12"/>
        <end position="31"/>
    </location>
</feature>
<evidence type="ECO:0000256" key="1">
    <source>
        <dbReference type="SAM" id="MobiDB-lite"/>
    </source>
</evidence>
<keyword evidence="2" id="KW-0812">Transmembrane</keyword>
<dbReference type="Proteomes" id="UP001436297">
    <property type="component" value="Chromosome"/>
</dbReference>
<protein>
    <submittedName>
        <fullName evidence="3">DNA damage-induced cell division inhibitor SosA</fullName>
    </submittedName>
</protein>
<accession>A0ABZ3EC15</accession>
<dbReference type="EMBL" id="CP128355">
    <property type="protein sequence ID" value="XAF70000.1"/>
    <property type="molecule type" value="Genomic_DNA"/>
</dbReference>
<evidence type="ECO:0000256" key="2">
    <source>
        <dbReference type="SAM" id="Phobius"/>
    </source>
</evidence>
<gene>
    <name evidence="3" type="primary">sosA</name>
    <name evidence="3" type="ORF">QQM35_07940</name>
</gene>
<name>A0ABZ3EC15_9STAP</name>
<dbReference type="InterPro" id="IPR048170">
    <property type="entry name" value="SosA-like"/>
</dbReference>
<keyword evidence="4" id="KW-1185">Reference proteome</keyword>
<keyword evidence="2" id="KW-1133">Transmembrane helix</keyword>
<keyword evidence="2" id="KW-0472">Membrane</keyword>
<evidence type="ECO:0000313" key="3">
    <source>
        <dbReference type="EMBL" id="XAF70000.1"/>
    </source>
</evidence>
<dbReference type="RefSeq" id="WP_251516748.1">
    <property type="nucleotide sequence ID" value="NZ_CP128355.1"/>
</dbReference>
<organism evidence="3 4">
    <name type="scientific">Staphylococcus hsinchuensis</name>
    <dbReference type="NCBI Taxonomy" id="3051183"/>
    <lineage>
        <taxon>Bacteria</taxon>
        <taxon>Bacillati</taxon>
        <taxon>Bacillota</taxon>
        <taxon>Bacilli</taxon>
        <taxon>Bacillales</taxon>
        <taxon>Staphylococcaceae</taxon>
        <taxon>Staphylococcus</taxon>
    </lineage>
</organism>
<dbReference type="NCBIfam" id="NF041581">
    <property type="entry name" value="SosA"/>
    <property type="match status" value="1"/>
</dbReference>
<sequence>MFSIYKEEIMNYLVVMIVTMVIFSIFILNAYHNANTEHPYELEDHQVSKQDSLQHQLSIDEKKETEHDHHSMMLAVN</sequence>
<evidence type="ECO:0000313" key="4">
    <source>
        <dbReference type="Proteomes" id="UP001436297"/>
    </source>
</evidence>
<feature type="compositionally biased region" description="Basic and acidic residues" evidence="1">
    <location>
        <begin position="58"/>
        <end position="71"/>
    </location>
</feature>
<feature type="region of interest" description="Disordered" evidence="1">
    <location>
        <begin position="53"/>
        <end position="77"/>
    </location>
</feature>